<comment type="subunit">
    <text evidence="2 8">Homodimer.</text>
</comment>
<dbReference type="InterPro" id="IPR004154">
    <property type="entry name" value="Anticodon-bd"/>
</dbReference>
<sequence>MSAFQTLPGFREFYPEELLRRNYLFRLWRQTAVNFGFSEYDAPVLEALELYKAKSGDEIEAQLFSFTDKGGRAVTLRPEMTPTVCRLVGAKANALKRPIKWFSIGEFYRYERMQRGRGRCFFQFNADIFGEPGVEAESELIGLLVQNLCAFGLTEADFFVRLSDRDLWVYYLSALGLDEPRIKAVLTAVDRYEKHGEAAFKAYAEVFGEIPAELKTRVVEFLGVKSLDGLEAILAALGDERIVARLGEWRKLLGNLEAMGLSRFVQVDLGVVRGLAYYTGFVFEAFDRKGELRAIAGGGRYNDLLGKLGYADMPAVGFAIGDMTFALLLEQRGLMPPLLSAPDVYCVIGDGEAERHAALGAIQSLRASGLRVEYSLKPLAFGKQFRAATDAGARIALIFGGDEVARGVLKLRDLNERSEREVPLAAVIESVRSAF</sequence>
<reference evidence="11 12" key="1">
    <citation type="submission" date="2016-02" db="EMBL/GenBank/DDBJ databases">
        <authorList>
            <person name="Wen L."/>
            <person name="He K."/>
            <person name="Yang H."/>
        </authorList>
    </citation>
    <scope>NUCLEOTIDE SEQUENCE [LARGE SCALE GENOMIC DNA]</scope>
    <source>
        <strain evidence="11 12">CV41</strain>
    </source>
</reference>
<dbReference type="InterPro" id="IPR006195">
    <property type="entry name" value="aa-tRNA-synth_II"/>
</dbReference>
<evidence type="ECO:0000256" key="8">
    <source>
        <dbReference type="HAMAP-Rule" id="MF_00127"/>
    </source>
</evidence>
<evidence type="ECO:0000313" key="12">
    <source>
        <dbReference type="Proteomes" id="UP000071392"/>
    </source>
</evidence>
<keyword evidence="12" id="KW-1185">Reference proteome</keyword>
<evidence type="ECO:0000256" key="6">
    <source>
        <dbReference type="ARBA" id="ARBA00023146"/>
    </source>
</evidence>
<comment type="caution">
    <text evidence="11">The sequence shown here is derived from an EMBL/GenBank/DDBJ whole genome shotgun (WGS) entry which is preliminary data.</text>
</comment>
<accession>A0A139SS63</accession>
<evidence type="ECO:0000313" key="11">
    <source>
        <dbReference type="EMBL" id="KXU37398.1"/>
    </source>
</evidence>
<dbReference type="InterPro" id="IPR004516">
    <property type="entry name" value="HisRS/HisZ"/>
</dbReference>
<evidence type="ECO:0000256" key="4">
    <source>
        <dbReference type="ARBA" id="ARBA00022741"/>
    </source>
</evidence>
<dbReference type="PANTHER" id="PTHR43707:SF1">
    <property type="entry name" value="HISTIDINE--TRNA LIGASE, MITOCHONDRIAL-RELATED"/>
    <property type="match status" value="1"/>
</dbReference>
<evidence type="ECO:0000256" key="2">
    <source>
        <dbReference type="ARBA" id="ARBA00011738"/>
    </source>
</evidence>
<dbReference type="Gene3D" id="3.30.930.10">
    <property type="entry name" value="Bira Bifunctional Protein, Domain 2"/>
    <property type="match status" value="1"/>
</dbReference>
<dbReference type="InterPro" id="IPR045864">
    <property type="entry name" value="aa-tRNA-synth_II/BPL/LPL"/>
</dbReference>
<dbReference type="GO" id="GO:0005524">
    <property type="term" value="F:ATP binding"/>
    <property type="evidence" value="ECO:0007669"/>
    <property type="project" value="UniProtKB-UniRule"/>
</dbReference>
<feature type="domain" description="Aminoacyl-transfer RNA synthetases class-II family profile" evidence="10">
    <location>
        <begin position="1"/>
        <end position="337"/>
    </location>
</feature>
<dbReference type="InterPro" id="IPR041715">
    <property type="entry name" value="HisRS-like_core"/>
</dbReference>
<dbReference type="CDD" id="cd00773">
    <property type="entry name" value="HisRS-like_core"/>
    <property type="match status" value="1"/>
</dbReference>
<dbReference type="STRING" id="1548208.AXK12_02020"/>
<dbReference type="EC" id="6.1.1.21" evidence="8"/>
<organism evidence="11 12">
    <name type="scientific">Cephaloticoccus capnophilus</name>
    <dbReference type="NCBI Taxonomy" id="1548208"/>
    <lineage>
        <taxon>Bacteria</taxon>
        <taxon>Pseudomonadati</taxon>
        <taxon>Verrucomicrobiota</taxon>
        <taxon>Opitutia</taxon>
        <taxon>Opitutales</taxon>
        <taxon>Opitutaceae</taxon>
        <taxon>Cephaloticoccus</taxon>
    </lineage>
</organism>
<keyword evidence="5 8" id="KW-0648">Protein biosynthesis</keyword>
<evidence type="ECO:0000256" key="3">
    <source>
        <dbReference type="ARBA" id="ARBA00022598"/>
    </source>
</evidence>
<comment type="subcellular location">
    <subcellularLocation>
        <location evidence="8">Cytoplasm</location>
    </subcellularLocation>
</comment>
<keyword evidence="8" id="KW-0963">Cytoplasm</keyword>
<protein>
    <recommendedName>
        <fullName evidence="8">Histidine--tRNA ligase</fullName>
        <ecNumber evidence="8">6.1.1.21</ecNumber>
    </recommendedName>
    <alternativeName>
        <fullName evidence="8">Histidyl-tRNA synthetase</fullName>
        <shortName evidence="8">HisRS</shortName>
    </alternativeName>
</protein>
<dbReference type="NCBIfam" id="TIGR00442">
    <property type="entry name" value="hisS"/>
    <property type="match status" value="1"/>
</dbReference>
<feature type="binding site" evidence="9">
    <location>
        <begin position="277"/>
        <end position="278"/>
    </location>
    <ligand>
        <name>L-histidine</name>
        <dbReference type="ChEBI" id="CHEBI:57595"/>
    </ligand>
</feature>
<comment type="similarity">
    <text evidence="1 8">Belongs to the class-II aminoacyl-tRNA synthetase family.</text>
</comment>
<evidence type="ECO:0000256" key="1">
    <source>
        <dbReference type="ARBA" id="ARBA00008226"/>
    </source>
</evidence>
<dbReference type="GO" id="GO:0006427">
    <property type="term" value="P:histidyl-tRNA aminoacylation"/>
    <property type="evidence" value="ECO:0007669"/>
    <property type="project" value="UniProtKB-UniRule"/>
</dbReference>
<dbReference type="Gene3D" id="3.40.50.800">
    <property type="entry name" value="Anticodon-binding domain"/>
    <property type="match status" value="1"/>
</dbReference>
<dbReference type="GO" id="GO:0005737">
    <property type="term" value="C:cytoplasm"/>
    <property type="evidence" value="ECO:0007669"/>
    <property type="project" value="UniProtKB-SubCell"/>
</dbReference>
<dbReference type="InterPro" id="IPR015807">
    <property type="entry name" value="His-tRNA-ligase"/>
</dbReference>
<feature type="binding site" evidence="9">
    <location>
        <position position="273"/>
    </location>
    <ligand>
        <name>L-histidine</name>
        <dbReference type="ChEBI" id="CHEBI:57595"/>
    </ligand>
</feature>
<dbReference type="EMBL" id="LSZP01000009">
    <property type="protein sequence ID" value="KXU37398.1"/>
    <property type="molecule type" value="Genomic_DNA"/>
</dbReference>
<dbReference type="GO" id="GO:0004821">
    <property type="term" value="F:histidine-tRNA ligase activity"/>
    <property type="evidence" value="ECO:0007669"/>
    <property type="project" value="UniProtKB-UniRule"/>
</dbReference>
<keyword evidence="6 8" id="KW-0030">Aminoacyl-tRNA synthetase</keyword>
<dbReference type="HAMAP" id="MF_00127">
    <property type="entry name" value="His_tRNA_synth"/>
    <property type="match status" value="1"/>
</dbReference>
<feature type="binding site" evidence="9">
    <location>
        <begin position="79"/>
        <end position="81"/>
    </location>
    <ligand>
        <name>L-histidine</name>
        <dbReference type="ChEBI" id="CHEBI:57595"/>
    </ligand>
</feature>
<proteinExistence type="inferred from homology"/>
<dbReference type="Pfam" id="PF03129">
    <property type="entry name" value="HGTP_anticodon"/>
    <property type="match status" value="1"/>
</dbReference>
<keyword evidence="4 8" id="KW-0547">Nucleotide-binding</keyword>
<dbReference type="PIRSF" id="PIRSF001549">
    <property type="entry name" value="His-tRNA_synth"/>
    <property type="match status" value="1"/>
</dbReference>
<dbReference type="PROSITE" id="PS50862">
    <property type="entry name" value="AA_TRNA_LIGASE_II"/>
    <property type="match status" value="1"/>
</dbReference>
<evidence type="ECO:0000259" key="10">
    <source>
        <dbReference type="PROSITE" id="PS50862"/>
    </source>
</evidence>
<dbReference type="SUPFAM" id="SSF55681">
    <property type="entry name" value="Class II aaRS and biotin synthetases"/>
    <property type="match status" value="1"/>
</dbReference>
<feature type="binding site" evidence="9">
    <location>
        <position position="109"/>
    </location>
    <ligand>
        <name>L-histidine</name>
        <dbReference type="ChEBI" id="CHEBI:57595"/>
    </ligand>
</feature>
<dbReference type="OrthoDB" id="9800814at2"/>
<dbReference type="PANTHER" id="PTHR43707">
    <property type="entry name" value="HISTIDYL-TRNA SYNTHETASE"/>
    <property type="match status" value="1"/>
</dbReference>
<comment type="catalytic activity">
    <reaction evidence="7 8">
        <text>tRNA(His) + L-histidine + ATP = L-histidyl-tRNA(His) + AMP + diphosphate + H(+)</text>
        <dbReference type="Rhea" id="RHEA:17313"/>
        <dbReference type="Rhea" id="RHEA-COMP:9665"/>
        <dbReference type="Rhea" id="RHEA-COMP:9689"/>
        <dbReference type="ChEBI" id="CHEBI:15378"/>
        <dbReference type="ChEBI" id="CHEBI:30616"/>
        <dbReference type="ChEBI" id="CHEBI:33019"/>
        <dbReference type="ChEBI" id="CHEBI:57595"/>
        <dbReference type="ChEBI" id="CHEBI:78442"/>
        <dbReference type="ChEBI" id="CHEBI:78527"/>
        <dbReference type="ChEBI" id="CHEBI:456215"/>
        <dbReference type="EC" id="6.1.1.21"/>
    </reaction>
</comment>
<dbReference type="InterPro" id="IPR036621">
    <property type="entry name" value="Anticodon-bd_dom_sf"/>
</dbReference>
<evidence type="ECO:0000256" key="7">
    <source>
        <dbReference type="ARBA" id="ARBA00047639"/>
    </source>
</evidence>
<dbReference type="AlphaFoldDB" id="A0A139SS63"/>
<name>A0A139SS63_9BACT</name>
<gene>
    <name evidence="8" type="primary">hisS</name>
    <name evidence="11" type="ORF">AXK12_02020</name>
</gene>
<dbReference type="RefSeq" id="WP_068710984.1">
    <property type="nucleotide sequence ID" value="NZ_LSZP01000009.1"/>
</dbReference>
<keyword evidence="3 8" id="KW-0436">Ligase</keyword>
<dbReference type="Pfam" id="PF13393">
    <property type="entry name" value="tRNA-synt_His"/>
    <property type="match status" value="1"/>
</dbReference>
<evidence type="ECO:0000256" key="5">
    <source>
        <dbReference type="ARBA" id="ARBA00022917"/>
    </source>
</evidence>
<feature type="binding site" evidence="9">
    <location>
        <position position="127"/>
    </location>
    <ligand>
        <name>L-histidine</name>
        <dbReference type="ChEBI" id="CHEBI:57595"/>
    </ligand>
</feature>
<feature type="binding site" evidence="9">
    <location>
        <position position="123"/>
    </location>
    <ligand>
        <name>L-histidine</name>
        <dbReference type="ChEBI" id="CHEBI:57595"/>
    </ligand>
</feature>
<keyword evidence="8" id="KW-0067">ATP-binding</keyword>
<dbReference type="Proteomes" id="UP000071392">
    <property type="component" value="Unassembled WGS sequence"/>
</dbReference>
<evidence type="ECO:0000256" key="9">
    <source>
        <dbReference type="PIRSR" id="PIRSR001549-1"/>
    </source>
</evidence>
<dbReference type="SUPFAM" id="SSF52954">
    <property type="entry name" value="Class II aaRS ABD-related"/>
    <property type="match status" value="1"/>
</dbReference>